<reference evidence="1" key="1">
    <citation type="submission" date="2015-12" db="EMBL/GenBank/DDBJ databases">
        <title>Gene expression during late stages of embryo sac development: a critical building block for successful pollen-pistil interactions.</title>
        <authorList>
            <person name="Liu Y."/>
            <person name="Joly V."/>
            <person name="Sabar M."/>
            <person name="Matton D.P."/>
        </authorList>
    </citation>
    <scope>NUCLEOTIDE SEQUENCE</scope>
</reference>
<proteinExistence type="predicted"/>
<dbReference type="EMBL" id="GEDG01027532">
    <property type="protein sequence ID" value="JAP13786.1"/>
    <property type="molecule type" value="Transcribed_RNA"/>
</dbReference>
<dbReference type="AlphaFoldDB" id="A0A0V0H0X2"/>
<sequence length="126" mass="15062">KQGANLHNDLIRNGKEDLLRQKKEYLSDIYKYIKSLHDLSYKYEQVFHLICSRLNELQRQFKWCLSRKKGVQELSFYIKVIHNSLQSEATCQMIGYLKIIHMFQGKKKIGERSPKIKRALYLLNNN</sequence>
<protein>
    <submittedName>
        <fullName evidence="1">Putative ovule protein</fullName>
    </submittedName>
</protein>
<feature type="non-terminal residue" evidence="1">
    <location>
        <position position="1"/>
    </location>
</feature>
<name>A0A0V0H0X2_SOLCH</name>
<accession>A0A0V0H0X2</accession>
<organism evidence="1">
    <name type="scientific">Solanum chacoense</name>
    <name type="common">Chaco potato</name>
    <dbReference type="NCBI Taxonomy" id="4108"/>
    <lineage>
        <taxon>Eukaryota</taxon>
        <taxon>Viridiplantae</taxon>
        <taxon>Streptophyta</taxon>
        <taxon>Embryophyta</taxon>
        <taxon>Tracheophyta</taxon>
        <taxon>Spermatophyta</taxon>
        <taxon>Magnoliopsida</taxon>
        <taxon>eudicotyledons</taxon>
        <taxon>Gunneridae</taxon>
        <taxon>Pentapetalae</taxon>
        <taxon>asterids</taxon>
        <taxon>lamiids</taxon>
        <taxon>Solanales</taxon>
        <taxon>Solanaceae</taxon>
        <taxon>Solanoideae</taxon>
        <taxon>Solaneae</taxon>
        <taxon>Solanum</taxon>
    </lineage>
</organism>
<evidence type="ECO:0000313" key="1">
    <source>
        <dbReference type="EMBL" id="JAP13786.1"/>
    </source>
</evidence>